<organism evidence="1 2">
    <name type="scientific">Symbiodinium natans</name>
    <dbReference type="NCBI Taxonomy" id="878477"/>
    <lineage>
        <taxon>Eukaryota</taxon>
        <taxon>Sar</taxon>
        <taxon>Alveolata</taxon>
        <taxon>Dinophyceae</taxon>
        <taxon>Suessiales</taxon>
        <taxon>Symbiodiniaceae</taxon>
        <taxon>Symbiodinium</taxon>
    </lineage>
</organism>
<dbReference type="Proteomes" id="UP000604046">
    <property type="component" value="Unassembled WGS sequence"/>
</dbReference>
<accession>A0A812U8D6</accession>
<comment type="caution">
    <text evidence="1">The sequence shown here is derived from an EMBL/GenBank/DDBJ whole genome shotgun (WGS) entry which is preliminary data.</text>
</comment>
<evidence type="ECO:0000313" key="1">
    <source>
        <dbReference type="EMBL" id="CAE7565388.1"/>
    </source>
</evidence>
<keyword evidence="2" id="KW-1185">Reference proteome</keyword>
<evidence type="ECO:0008006" key="3">
    <source>
        <dbReference type="Google" id="ProtNLM"/>
    </source>
</evidence>
<gene>
    <name evidence="1" type="ORF">SNAT2548_LOCUS32020</name>
</gene>
<evidence type="ECO:0000313" key="2">
    <source>
        <dbReference type="Proteomes" id="UP000604046"/>
    </source>
</evidence>
<dbReference type="AlphaFoldDB" id="A0A812U8D6"/>
<dbReference type="SUPFAM" id="SSF56219">
    <property type="entry name" value="DNase I-like"/>
    <property type="match status" value="1"/>
</dbReference>
<dbReference type="OrthoDB" id="436306at2759"/>
<name>A0A812U8D6_9DINO</name>
<sequence length="281" mass="31658">MAAGDPKTEVAAPRFEFIGDLVSPERESDSDHNALLCRVQRPGGELALVSWNVLCKFGFNERFGFPYDGFNRRYESEAAYLERLARVSEKVKAFAKTYQPDVILIQENANATKNEFGYEALPKMLAPLQEQHYMIFQEAEFITAVRDGSRSSFTLDLELQRMQGKVHAVRSPDLNAVILNVHLTFDQHGSENSRKTRRDLEAICELCSEKFPGASIILAGDTNRVPQQDRLDGAAEVIEQLVDGLGILYMPPGPTNVRYDCKREQSEFTYADFVADLTVHT</sequence>
<dbReference type="InterPro" id="IPR036691">
    <property type="entry name" value="Endo/exonu/phosph_ase_sf"/>
</dbReference>
<proteinExistence type="predicted"/>
<reference evidence="1" key="1">
    <citation type="submission" date="2021-02" db="EMBL/GenBank/DDBJ databases">
        <authorList>
            <person name="Dougan E. K."/>
            <person name="Rhodes N."/>
            <person name="Thang M."/>
            <person name="Chan C."/>
        </authorList>
    </citation>
    <scope>NUCLEOTIDE SEQUENCE</scope>
</reference>
<dbReference type="Gene3D" id="3.60.10.10">
    <property type="entry name" value="Endonuclease/exonuclease/phosphatase"/>
    <property type="match status" value="1"/>
</dbReference>
<dbReference type="EMBL" id="CAJNDS010002688">
    <property type="protein sequence ID" value="CAE7565388.1"/>
    <property type="molecule type" value="Genomic_DNA"/>
</dbReference>
<protein>
    <recommendedName>
        <fullName evidence="3">Endonuclease/exonuclease/phosphatase domain-containing protein</fullName>
    </recommendedName>
</protein>